<dbReference type="AlphaFoldDB" id="W0F2F7"/>
<name>W0F2F7_9BACT</name>
<accession>W0F2F7</accession>
<dbReference type="Proteomes" id="UP000003586">
    <property type="component" value="Chromosome"/>
</dbReference>
<dbReference type="KEGG" id="nso:NIASO_03295"/>
<organism evidence="1 2">
    <name type="scientific">Niabella soli DSM 19437</name>
    <dbReference type="NCBI Taxonomy" id="929713"/>
    <lineage>
        <taxon>Bacteria</taxon>
        <taxon>Pseudomonadati</taxon>
        <taxon>Bacteroidota</taxon>
        <taxon>Chitinophagia</taxon>
        <taxon>Chitinophagales</taxon>
        <taxon>Chitinophagaceae</taxon>
        <taxon>Niabella</taxon>
    </lineage>
</organism>
<dbReference type="HOGENOM" id="CLU_2480157_0_0_10"/>
<keyword evidence="2" id="KW-1185">Reference proteome</keyword>
<proteinExistence type="predicted"/>
<protein>
    <submittedName>
        <fullName evidence="1">Uncharacterized protein</fullName>
    </submittedName>
</protein>
<sequence>MHYYSSKKTKFYMRPAIKNCLTIMDESLISALPVKFTADAISYLSGVSDLFDIRDWVWHIEIVNGEQYCVVTDKLQQQLLKKEPVRD</sequence>
<evidence type="ECO:0000313" key="1">
    <source>
        <dbReference type="EMBL" id="AHF17187.1"/>
    </source>
</evidence>
<reference evidence="1 2" key="1">
    <citation type="submission" date="2013-12" db="EMBL/GenBank/DDBJ databases">
        <authorList>
            <consortium name="DOE Joint Genome Institute"/>
            <person name="Eisen J."/>
            <person name="Huntemann M."/>
            <person name="Han J."/>
            <person name="Chen A."/>
            <person name="Kyrpides N."/>
            <person name="Mavromatis K."/>
            <person name="Markowitz V."/>
            <person name="Palaniappan K."/>
            <person name="Ivanova N."/>
            <person name="Schaumberg A."/>
            <person name="Pati A."/>
            <person name="Liolios K."/>
            <person name="Nordberg H.P."/>
            <person name="Cantor M.N."/>
            <person name="Hua S.X."/>
            <person name="Woyke T."/>
        </authorList>
    </citation>
    <scope>NUCLEOTIDE SEQUENCE [LARGE SCALE GENOMIC DNA]</scope>
    <source>
        <strain evidence="2">DSM 19437</strain>
    </source>
</reference>
<evidence type="ECO:0000313" key="2">
    <source>
        <dbReference type="Proteomes" id="UP000003586"/>
    </source>
</evidence>
<dbReference type="STRING" id="929713.NIASO_03295"/>
<dbReference type="EMBL" id="CP007035">
    <property type="protein sequence ID" value="AHF17187.1"/>
    <property type="molecule type" value="Genomic_DNA"/>
</dbReference>
<gene>
    <name evidence="1" type="ORF">NIASO_03295</name>
</gene>